<dbReference type="VEuPathDB" id="FungiDB:MPH_03997"/>
<dbReference type="EMBL" id="AHHD01000177">
    <property type="protein sequence ID" value="EKG18771.1"/>
    <property type="molecule type" value="Genomic_DNA"/>
</dbReference>
<dbReference type="HOGENOM" id="CLU_1525446_0_0_1"/>
<evidence type="ECO:0000313" key="3">
    <source>
        <dbReference type="Proteomes" id="UP000007129"/>
    </source>
</evidence>
<feature type="compositionally biased region" description="Basic and acidic residues" evidence="1">
    <location>
        <begin position="53"/>
        <end position="63"/>
    </location>
</feature>
<dbReference type="Proteomes" id="UP000007129">
    <property type="component" value="Unassembled WGS sequence"/>
</dbReference>
<protein>
    <submittedName>
        <fullName evidence="2">Uncharacterized protein</fullName>
    </submittedName>
</protein>
<sequence>MKEESKRMKNPRDHEQGIRYVGRLSRFTSSLTIRPLNASPLKQEGKWAKREFKAKETHQKEMNKTQTIAPTKHLQPQASFKSAPCPAPRRPSAKPTSPYLPNPPIPPPPMPPATAPALPIRPTPAPPPRPPSATAWTAAPAVAAARRPGPSGPARISPLPTPVAARWETYAAYSAQ</sequence>
<organism evidence="2 3">
    <name type="scientific">Macrophomina phaseolina (strain MS6)</name>
    <name type="common">Charcoal rot fungus</name>
    <dbReference type="NCBI Taxonomy" id="1126212"/>
    <lineage>
        <taxon>Eukaryota</taxon>
        <taxon>Fungi</taxon>
        <taxon>Dikarya</taxon>
        <taxon>Ascomycota</taxon>
        <taxon>Pezizomycotina</taxon>
        <taxon>Dothideomycetes</taxon>
        <taxon>Dothideomycetes incertae sedis</taxon>
        <taxon>Botryosphaeriales</taxon>
        <taxon>Botryosphaeriaceae</taxon>
        <taxon>Macrophomina</taxon>
    </lineage>
</organism>
<reference evidence="2 3" key="1">
    <citation type="journal article" date="2012" name="BMC Genomics">
        <title>Tools to kill: Genome of one of the most destructive plant pathogenic fungi Macrophomina phaseolina.</title>
        <authorList>
            <person name="Islam M.S."/>
            <person name="Haque M.S."/>
            <person name="Islam M.M."/>
            <person name="Emdad E.M."/>
            <person name="Halim A."/>
            <person name="Hossen Q.M.M."/>
            <person name="Hossain M.Z."/>
            <person name="Ahmed B."/>
            <person name="Rahim S."/>
            <person name="Rahman M.S."/>
            <person name="Alam M.M."/>
            <person name="Hou S."/>
            <person name="Wan X."/>
            <person name="Saito J.A."/>
            <person name="Alam M."/>
        </authorList>
    </citation>
    <scope>NUCLEOTIDE SEQUENCE [LARGE SCALE GENOMIC DNA]</scope>
    <source>
        <strain evidence="2 3">MS6</strain>
    </source>
</reference>
<dbReference type="InParanoid" id="K2R8M7"/>
<feature type="region of interest" description="Disordered" evidence="1">
    <location>
        <begin position="1"/>
        <end position="21"/>
    </location>
</feature>
<gene>
    <name evidence="2" type="ORF">MPH_03997</name>
</gene>
<evidence type="ECO:0000313" key="2">
    <source>
        <dbReference type="EMBL" id="EKG18771.1"/>
    </source>
</evidence>
<feature type="compositionally biased region" description="Polar residues" evidence="1">
    <location>
        <begin position="64"/>
        <end position="80"/>
    </location>
</feature>
<comment type="caution">
    <text evidence="2">The sequence shown here is derived from an EMBL/GenBank/DDBJ whole genome shotgun (WGS) entry which is preliminary data.</text>
</comment>
<dbReference type="AlphaFoldDB" id="K2R8M7"/>
<evidence type="ECO:0000256" key="1">
    <source>
        <dbReference type="SAM" id="MobiDB-lite"/>
    </source>
</evidence>
<name>K2R8M7_MACPH</name>
<feature type="compositionally biased region" description="Basic and acidic residues" evidence="1">
    <location>
        <begin position="1"/>
        <end position="17"/>
    </location>
</feature>
<feature type="compositionally biased region" description="Pro residues" evidence="1">
    <location>
        <begin position="98"/>
        <end position="131"/>
    </location>
</feature>
<feature type="region of interest" description="Disordered" evidence="1">
    <location>
        <begin position="53"/>
        <end position="161"/>
    </location>
</feature>
<feature type="compositionally biased region" description="Low complexity" evidence="1">
    <location>
        <begin position="132"/>
        <end position="158"/>
    </location>
</feature>
<proteinExistence type="predicted"/>
<accession>K2R8M7</accession>